<dbReference type="EMBL" id="CACVKT020005204">
    <property type="protein sequence ID" value="CAC5393586.1"/>
    <property type="molecule type" value="Genomic_DNA"/>
</dbReference>
<evidence type="ECO:0000256" key="1">
    <source>
        <dbReference type="ARBA" id="ARBA00022723"/>
    </source>
</evidence>
<proteinExistence type="predicted"/>
<dbReference type="PROSITE" id="PS50157">
    <property type="entry name" value="ZINC_FINGER_C2H2_2"/>
    <property type="match status" value="1"/>
</dbReference>
<keyword evidence="8" id="KW-1185">Reference proteome</keyword>
<keyword evidence="3 5" id="KW-0863">Zinc-finger</keyword>
<evidence type="ECO:0000256" key="4">
    <source>
        <dbReference type="ARBA" id="ARBA00022833"/>
    </source>
</evidence>
<organism evidence="7 8">
    <name type="scientific">Mytilus coruscus</name>
    <name type="common">Sea mussel</name>
    <dbReference type="NCBI Taxonomy" id="42192"/>
    <lineage>
        <taxon>Eukaryota</taxon>
        <taxon>Metazoa</taxon>
        <taxon>Spiralia</taxon>
        <taxon>Lophotrochozoa</taxon>
        <taxon>Mollusca</taxon>
        <taxon>Bivalvia</taxon>
        <taxon>Autobranchia</taxon>
        <taxon>Pteriomorphia</taxon>
        <taxon>Mytilida</taxon>
        <taxon>Mytiloidea</taxon>
        <taxon>Mytilidae</taxon>
        <taxon>Mytilinae</taxon>
        <taxon>Mytilus</taxon>
    </lineage>
</organism>
<keyword evidence="4" id="KW-0862">Zinc</keyword>
<dbReference type="Gene3D" id="3.30.160.60">
    <property type="entry name" value="Classic Zinc Finger"/>
    <property type="match status" value="1"/>
</dbReference>
<evidence type="ECO:0000256" key="3">
    <source>
        <dbReference type="ARBA" id="ARBA00022771"/>
    </source>
</evidence>
<dbReference type="OrthoDB" id="6508643at2759"/>
<evidence type="ECO:0000256" key="5">
    <source>
        <dbReference type="PROSITE-ProRule" id="PRU00042"/>
    </source>
</evidence>
<dbReference type="Proteomes" id="UP000507470">
    <property type="component" value="Unassembled WGS sequence"/>
</dbReference>
<feature type="domain" description="C2H2-type" evidence="6">
    <location>
        <begin position="8"/>
        <end position="37"/>
    </location>
</feature>
<evidence type="ECO:0000313" key="7">
    <source>
        <dbReference type="EMBL" id="CAC5393586.1"/>
    </source>
</evidence>
<protein>
    <submittedName>
        <fullName evidence="7">E4F1</fullName>
        <ecNumber evidence="7">2.3.2.27</ecNumber>
    </submittedName>
</protein>
<dbReference type="GO" id="GO:0008270">
    <property type="term" value="F:zinc ion binding"/>
    <property type="evidence" value="ECO:0007669"/>
    <property type="project" value="UniProtKB-KW"/>
</dbReference>
<keyword evidence="7" id="KW-0808">Transferase</keyword>
<accession>A0A6J8CDZ0</accession>
<sequence length="206" mass="22717">MHTGERPFKCNRCGRAFAEHGTLNRHLKAKVPCTGHSLPIQQDQTDYNATVLSEFSSVVADTQQYIMSDTTEQQVEDATEYVVVQTGTDDYQNVEIITEEEVLEGVEVSRDYILLNEDGGNVRIVDSKTGETIATMPASALTESSSSGEIIATLPPNYTEVEESVSDEQIAQSLIQAIEEGNTIVENVQVTEMQIVEPNEDQVSDR</sequence>
<dbReference type="EC" id="2.3.2.27" evidence="7"/>
<dbReference type="InterPro" id="IPR013087">
    <property type="entry name" value="Znf_C2H2_type"/>
</dbReference>
<dbReference type="SUPFAM" id="SSF57667">
    <property type="entry name" value="beta-beta-alpha zinc fingers"/>
    <property type="match status" value="1"/>
</dbReference>
<evidence type="ECO:0000313" key="8">
    <source>
        <dbReference type="Proteomes" id="UP000507470"/>
    </source>
</evidence>
<reference evidence="7 8" key="1">
    <citation type="submission" date="2020-06" db="EMBL/GenBank/DDBJ databases">
        <authorList>
            <person name="Li R."/>
            <person name="Bekaert M."/>
        </authorList>
    </citation>
    <scope>NUCLEOTIDE SEQUENCE [LARGE SCALE GENOMIC DNA]</scope>
    <source>
        <strain evidence="8">wild</strain>
    </source>
</reference>
<evidence type="ECO:0000256" key="2">
    <source>
        <dbReference type="ARBA" id="ARBA00022737"/>
    </source>
</evidence>
<keyword evidence="7" id="KW-0012">Acyltransferase</keyword>
<evidence type="ECO:0000259" key="6">
    <source>
        <dbReference type="PROSITE" id="PS50157"/>
    </source>
</evidence>
<dbReference type="InterPro" id="IPR036236">
    <property type="entry name" value="Znf_C2H2_sf"/>
</dbReference>
<keyword evidence="2" id="KW-0677">Repeat</keyword>
<gene>
    <name evidence="7" type="ORF">MCOR_28437</name>
</gene>
<dbReference type="AlphaFoldDB" id="A0A6J8CDZ0"/>
<keyword evidence="1" id="KW-0479">Metal-binding</keyword>
<dbReference type="GO" id="GO:0061630">
    <property type="term" value="F:ubiquitin protein ligase activity"/>
    <property type="evidence" value="ECO:0007669"/>
    <property type="project" value="UniProtKB-EC"/>
</dbReference>
<name>A0A6J8CDZ0_MYTCO</name>
<dbReference type="FunFam" id="3.30.160.60:FF:000176">
    <property type="entry name" value="zinc finger protein 70"/>
    <property type="match status" value="1"/>
</dbReference>